<name>A0A9P4L7H9_9PLEO</name>
<evidence type="ECO:0000256" key="1">
    <source>
        <dbReference type="SAM" id="MobiDB-lite"/>
    </source>
</evidence>
<evidence type="ECO:0000313" key="2">
    <source>
        <dbReference type="EMBL" id="KAF1844342.1"/>
    </source>
</evidence>
<proteinExistence type="predicted"/>
<comment type="caution">
    <text evidence="2">The sequence shown here is derived from an EMBL/GenBank/DDBJ whole genome shotgun (WGS) entry which is preliminary data.</text>
</comment>
<reference evidence="2" key="1">
    <citation type="submission" date="2020-01" db="EMBL/GenBank/DDBJ databases">
        <authorList>
            <consortium name="DOE Joint Genome Institute"/>
            <person name="Haridas S."/>
            <person name="Albert R."/>
            <person name="Binder M."/>
            <person name="Bloem J."/>
            <person name="Labutti K."/>
            <person name="Salamov A."/>
            <person name="Andreopoulos B."/>
            <person name="Baker S.E."/>
            <person name="Barry K."/>
            <person name="Bills G."/>
            <person name="Bluhm B.H."/>
            <person name="Cannon C."/>
            <person name="Castanera R."/>
            <person name="Culley D.E."/>
            <person name="Daum C."/>
            <person name="Ezra D."/>
            <person name="Gonzalez J.B."/>
            <person name="Henrissat B."/>
            <person name="Kuo A."/>
            <person name="Liang C."/>
            <person name="Lipzen A."/>
            <person name="Lutzoni F."/>
            <person name="Magnuson J."/>
            <person name="Mondo S."/>
            <person name="Nolan M."/>
            <person name="Ohm R."/>
            <person name="Pangilinan J."/>
            <person name="Park H.-J."/>
            <person name="Ramirez L."/>
            <person name="Alfaro M."/>
            <person name="Sun H."/>
            <person name="Tritt A."/>
            <person name="Yoshinaga Y."/>
            <person name="Zwiers L.-H."/>
            <person name="Turgeon B.G."/>
            <person name="Goodwin S.B."/>
            <person name="Spatafora J.W."/>
            <person name="Crous P.W."/>
            <person name="Grigoriev I.V."/>
        </authorList>
    </citation>
    <scope>NUCLEOTIDE SEQUENCE</scope>
    <source>
        <strain evidence="2">CBS 394.84</strain>
    </source>
</reference>
<feature type="compositionally biased region" description="Basic and acidic residues" evidence="1">
    <location>
        <begin position="118"/>
        <end position="133"/>
    </location>
</feature>
<dbReference type="RefSeq" id="XP_040786905.1">
    <property type="nucleotide sequence ID" value="XM_040933916.1"/>
</dbReference>
<evidence type="ECO:0000313" key="3">
    <source>
        <dbReference type="Proteomes" id="UP000800039"/>
    </source>
</evidence>
<dbReference type="AlphaFoldDB" id="A0A9P4L7H9"/>
<dbReference type="OrthoDB" id="3786931at2759"/>
<feature type="region of interest" description="Disordered" evidence="1">
    <location>
        <begin position="241"/>
        <end position="300"/>
    </location>
</feature>
<accession>A0A9P4L7H9</accession>
<feature type="region of interest" description="Disordered" evidence="1">
    <location>
        <begin position="118"/>
        <end position="219"/>
    </location>
</feature>
<feature type="compositionally biased region" description="Basic and acidic residues" evidence="1">
    <location>
        <begin position="266"/>
        <end position="275"/>
    </location>
</feature>
<protein>
    <submittedName>
        <fullName evidence="2">Uncharacterized protein</fullName>
    </submittedName>
</protein>
<keyword evidence="3" id="KW-1185">Reference proteome</keyword>
<sequence length="442" mass="49540">MWHDDFKTETSAPPGREPVQCGEKWHYQVGQCPACMLARIGSDEDVLFALFAGMVGRMKDRATGTDILRGIVGFEKVKSKRLRFVRYWIKASNGGDQLLFDAGTLGLKMKKMRAEWKEQQRMHRYPDRGEHRSTRYNQPSLDSTTTQSRTSHETERSRSRSIADAGHQHRENRSLSPHDPKLGPNPRPSNVDRLSPGAPMGFSMPSFRDRVSTKPLSQPTEQHLLGRLASNMSTLTVYPDDSISSVGSHPAPLRTKAQKAASQDYPADHKRHDSVVGDLPTLPQRWPSTRRPNHPSPYSIASTRTIMSYDGGASPRAPISKSTPIIDPLDNPLYDPPQTQEQLVDKYRNMLASHTNAYANPFANDESDDDAITLPPPRPMSMYSAFGNGAFDEDAFEGADEELEEDEVVCDRDDRECGLLRTPKVGVDRRSSTASTNWEDLY</sequence>
<dbReference type="Proteomes" id="UP000800039">
    <property type="component" value="Unassembled WGS sequence"/>
</dbReference>
<dbReference type="EMBL" id="ML976617">
    <property type="protein sequence ID" value="KAF1844342.1"/>
    <property type="molecule type" value="Genomic_DNA"/>
</dbReference>
<feature type="compositionally biased region" description="Basic and acidic residues" evidence="1">
    <location>
        <begin position="166"/>
        <end position="181"/>
    </location>
</feature>
<dbReference type="GeneID" id="63851167"/>
<organism evidence="2 3">
    <name type="scientific">Cucurbitaria berberidis CBS 394.84</name>
    <dbReference type="NCBI Taxonomy" id="1168544"/>
    <lineage>
        <taxon>Eukaryota</taxon>
        <taxon>Fungi</taxon>
        <taxon>Dikarya</taxon>
        <taxon>Ascomycota</taxon>
        <taxon>Pezizomycotina</taxon>
        <taxon>Dothideomycetes</taxon>
        <taxon>Pleosporomycetidae</taxon>
        <taxon>Pleosporales</taxon>
        <taxon>Pleosporineae</taxon>
        <taxon>Cucurbitariaceae</taxon>
        <taxon>Cucurbitaria</taxon>
    </lineage>
</organism>
<gene>
    <name evidence="2" type="ORF">K460DRAFT_369210</name>
</gene>